<keyword evidence="2" id="KW-0472">Membrane</keyword>
<keyword evidence="4" id="KW-1185">Reference proteome</keyword>
<proteinExistence type="predicted"/>
<evidence type="ECO:0000256" key="1">
    <source>
        <dbReference type="SAM" id="MobiDB-lite"/>
    </source>
</evidence>
<accession>A0ABP0Y039</accession>
<evidence type="ECO:0000256" key="2">
    <source>
        <dbReference type="SAM" id="Phobius"/>
    </source>
</evidence>
<dbReference type="EMBL" id="OZ021745">
    <property type="protein sequence ID" value="CAK9313803.1"/>
    <property type="molecule type" value="Genomic_DNA"/>
</dbReference>
<name>A0ABP0Y039_9ROSI</name>
<organism evidence="3 4">
    <name type="scientific">Citrullus colocynthis</name>
    <name type="common">colocynth</name>
    <dbReference type="NCBI Taxonomy" id="252529"/>
    <lineage>
        <taxon>Eukaryota</taxon>
        <taxon>Viridiplantae</taxon>
        <taxon>Streptophyta</taxon>
        <taxon>Embryophyta</taxon>
        <taxon>Tracheophyta</taxon>
        <taxon>Spermatophyta</taxon>
        <taxon>Magnoliopsida</taxon>
        <taxon>eudicotyledons</taxon>
        <taxon>Gunneridae</taxon>
        <taxon>Pentapetalae</taxon>
        <taxon>rosids</taxon>
        <taxon>fabids</taxon>
        <taxon>Cucurbitales</taxon>
        <taxon>Cucurbitaceae</taxon>
        <taxon>Benincaseae</taxon>
        <taxon>Citrullus</taxon>
    </lineage>
</organism>
<keyword evidence="2" id="KW-1133">Transmembrane helix</keyword>
<dbReference type="Proteomes" id="UP001642487">
    <property type="component" value="Chromosome 11"/>
</dbReference>
<sequence>MENSTENTKELNDVDHHSPFFLSFFCLLFQITMAIFRFLRFRLHLLSSSKHSYTVDSQPPPVMVDSPVDESGQEESQLARRNPPPPPPPSNGGGGQTN</sequence>
<evidence type="ECO:0000313" key="3">
    <source>
        <dbReference type="EMBL" id="CAK9313803.1"/>
    </source>
</evidence>
<gene>
    <name evidence="3" type="ORF">CITCOLO1_LOCUS5539</name>
</gene>
<evidence type="ECO:0000313" key="4">
    <source>
        <dbReference type="Proteomes" id="UP001642487"/>
    </source>
</evidence>
<feature type="transmembrane region" description="Helical" evidence="2">
    <location>
        <begin position="20"/>
        <end position="39"/>
    </location>
</feature>
<keyword evidence="2" id="KW-0812">Transmembrane</keyword>
<reference evidence="3 4" key="1">
    <citation type="submission" date="2024-03" db="EMBL/GenBank/DDBJ databases">
        <authorList>
            <person name="Gkanogiannis A."/>
            <person name="Becerra Lopez-Lavalle L."/>
        </authorList>
    </citation>
    <scope>NUCLEOTIDE SEQUENCE [LARGE SCALE GENOMIC DNA]</scope>
</reference>
<feature type="region of interest" description="Disordered" evidence="1">
    <location>
        <begin position="51"/>
        <end position="98"/>
    </location>
</feature>
<protein>
    <submittedName>
        <fullName evidence="3">Uncharacterized protein</fullName>
    </submittedName>
</protein>